<proteinExistence type="inferred from homology"/>
<dbReference type="Proteomes" id="UP000326757">
    <property type="component" value="Unassembled WGS sequence"/>
</dbReference>
<evidence type="ECO:0000256" key="4">
    <source>
        <dbReference type="ARBA" id="ARBA00012755"/>
    </source>
</evidence>
<keyword evidence="7" id="KW-1015">Disulfide bond</keyword>
<keyword evidence="8" id="KW-0732">Signal</keyword>
<sequence>MSLRNIFGAATALLAFGAEAVNNGLARTPQMGWDNWNALGCDVSEELLLQTADLIVDYGLKDLGYHYVILDDCWSNGRNASDNNTLVADAKKFPQGMKAMAEAIHDLGLGFGMIRKCRREIFCIRGN</sequence>
<dbReference type="Gene3D" id="3.20.20.70">
    <property type="entry name" value="Aldolase class I"/>
    <property type="match status" value="1"/>
</dbReference>
<feature type="signal peptide" evidence="8">
    <location>
        <begin position="1"/>
        <end position="20"/>
    </location>
</feature>
<dbReference type="GO" id="GO:0005975">
    <property type="term" value="P:carbohydrate metabolic process"/>
    <property type="evidence" value="ECO:0007669"/>
    <property type="project" value="InterPro"/>
</dbReference>
<dbReference type="InterPro" id="IPR017853">
    <property type="entry name" value="GH"/>
</dbReference>
<evidence type="ECO:0000256" key="6">
    <source>
        <dbReference type="ARBA" id="ARBA00023295"/>
    </source>
</evidence>
<dbReference type="InterPro" id="IPR000111">
    <property type="entry name" value="Glyco_hydro_27/36_CS"/>
</dbReference>
<accession>A0A5N6KAV8</accession>
<evidence type="ECO:0000313" key="9">
    <source>
        <dbReference type="EMBL" id="KAB8300298.1"/>
    </source>
</evidence>
<reference evidence="9 10" key="1">
    <citation type="submission" date="2019-06" db="EMBL/GenBank/DDBJ databases">
        <title>Genome Sequence of the Brown Rot Fungal Pathogen Monilinia laxa.</title>
        <authorList>
            <person name="De Miccolis Angelini R.M."/>
            <person name="Landi L."/>
            <person name="Abate D."/>
            <person name="Pollastro S."/>
            <person name="Romanazzi G."/>
            <person name="Faretra F."/>
        </authorList>
    </citation>
    <scope>NUCLEOTIDE SEQUENCE [LARGE SCALE GENOMIC DNA]</scope>
    <source>
        <strain evidence="9 10">Mlax316</strain>
    </source>
</reference>
<evidence type="ECO:0000256" key="5">
    <source>
        <dbReference type="ARBA" id="ARBA00022801"/>
    </source>
</evidence>
<dbReference type="AlphaFoldDB" id="A0A5N6KAV8"/>
<evidence type="ECO:0000256" key="8">
    <source>
        <dbReference type="SAM" id="SignalP"/>
    </source>
</evidence>
<dbReference type="PROSITE" id="PS00512">
    <property type="entry name" value="ALPHA_GALACTOSIDASE"/>
    <property type="match status" value="1"/>
</dbReference>
<dbReference type="InterPro" id="IPR002241">
    <property type="entry name" value="Glyco_hydro_27"/>
</dbReference>
<dbReference type="PANTHER" id="PTHR11452:SF75">
    <property type="entry name" value="ALPHA-GALACTOSIDASE MEL1"/>
    <property type="match status" value="1"/>
</dbReference>
<dbReference type="PRINTS" id="PR00740">
    <property type="entry name" value="GLHYDRLASE27"/>
</dbReference>
<comment type="similarity">
    <text evidence="3 7">Belongs to the glycosyl hydrolase 27 family.</text>
</comment>
<name>A0A5N6KAV8_MONLA</name>
<dbReference type="SUPFAM" id="SSF51445">
    <property type="entry name" value="(Trans)glycosidases"/>
    <property type="match status" value="1"/>
</dbReference>
<dbReference type="Pfam" id="PF16499">
    <property type="entry name" value="Melibiase_2"/>
    <property type="match status" value="1"/>
</dbReference>
<dbReference type="GO" id="GO:0004557">
    <property type="term" value="F:alpha-galactosidase activity"/>
    <property type="evidence" value="ECO:0007669"/>
    <property type="project" value="UniProtKB-EC"/>
</dbReference>
<dbReference type="EMBL" id="VIGI01000005">
    <property type="protein sequence ID" value="KAB8300298.1"/>
    <property type="molecule type" value="Genomic_DNA"/>
</dbReference>
<dbReference type="OrthoDB" id="5795902at2759"/>
<keyword evidence="6 7" id="KW-0326">Glycosidase</keyword>
<evidence type="ECO:0000256" key="7">
    <source>
        <dbReference type="RuleBase" id="RU361168"/>
    </source>
</evidence>
<keyword evidence="10" id="KW-1185">Reference proteome</keyword>
<protein>
    <recommendedName>
        <fullName evidence="4 7">Alpha-galactosidase</fullName>
        <ecNumber evidence="4 7">3.2.1.22</ecNumber>
    </recommendedName>
    <alternativeName>
        <fullName evidence="7">Melibiase</fullName>
    </alternativeName>
</protein>
<dbReference type="EC" id="3.2.1.22" evidence="4 7"/>
<dbReference type="PANTHER" id="PTHR11452">
    <property type="entry name" value="ALPHA-GALACTOSIDASE/ALPHA-N-ACETYLGALACTOSAMINIDASE"/>
    <property type="match status" value="1"/>
</dbReference>
<evidence type="ECO:0000256" key="2">
    <source>
        <dbReference type="ARBA" id="ARBA00003969"/>
    </source>
</evidence>
<evidence type="ECO:0000256" key="3">
    <source>
        <dbReference type="ARBA" id="ARBA00009743"/>
    </source>
</evidence>
<comment type="function">
    <text evidence="2">Hydrolyzes a variety of simple alpha-D-galactoside as well as more complex molecules such as oligosaccharides and polysaccharides.</text>
</comment>
<comment type="caution">
    <text evidence="9">The sequence shown here is derived from an EMBL/GenBank/DDBJ whole genome shotgun (WGS) entry which is preliminary data.</text>
</comment>
<gene>
    <name evidence="9" type="ORF">EYC80_000494</name>
</gene>
<keyword evidence="5 7" id="KW-0378">Hydrolase</keyword>
<organism evidence="9 10">
    <name type="scientific">Monilinia laxa</name>
    <name type="common">Brown rot fungus</name>
    <name type="synonym">Sclerotinia laxa</name>
    <dbReference type="NCBI Taxonomy" id="61186"/>
    <lineage>
        <taxon>Eukaryota</taxon>
        <taxon>Fungi</taxon>
        <taxon>Dikarya</taxon>
        <taxon>Ascomycota</taxon>
        <taxon>Pezizomycotina</taxon>
        <taxon>Leotiomycetes</taxon>
        <taxon>Helotiales</taxon>
        <taxon>Sclerotiniaceae</taxon>
        <taxon>Monilinia</taxon>
    </lineage>
</organism>
<evidence type="ECO:0000313" key="10">
    <source>
        <dbReference type="Proteomes" id="UP000326757"/>
    </source>
</evidence>
<feature type="chain" id="PRO_5024981091" description="Alpha-galactosidase" evidence="8">
    <location>
        <begin position="21"/>
        <end position="127"/>
    </location>
</feature>
<comment type="catalytic activity">
    <reaction evidence="1 7">
        <text>Hydrolysis of terminal, non-reducing alpha-D-galactose residues in alpha-D-galactosides, including galactose oligosaccharides, galactomannans and galactolipids.</text>
        <dbReference type="EC" id="3.2.1.22"/>
    </reaction>
</comment>
<dbReference type="InterPro" id="IPR013785">
    <property type="entry name" value="Aldolase_TIM"/>
</dbReference>
<evidence type="ECO:0000256" key="1">
    <source>
        <dbReference type="ARBA" id="ARBA00001255"/>
    </source>
</evidence>